<keyword evidence="3" id="KW-1185">Reference proteome</keyword>
<proteinExistence type="predicted"/>
<evidence type="ECO:0000313" key="3">
    <source>
        <dbReference type="Proteomes" id="UP000479000"/>
    </source>
</evidence>
<feature type="region of interest" description="Disordered" evidence="1">
    <location>
        <begin position="1"/>
        <end position="61"/>
    </location>
</feature>
<name>A0A6H5GM29_9HEMI</name>
<reference evidence="2 3" key="1">
    <citation type="submission" date="2020-02" db="EMBL/GenBank/DDBJ databases">
        <authorList>
            <person name="Ferguson B K."/>
        </authorList>
    </citation>
    <scope>NUCLEOTIDE SEQUENCE [LARGE SCALE GENOMIC DNA]</scope>
</reference>
<feature type="compositionally biased region" description="Polar residues" evidence="1">
    <location>
        <begin position="1"/>
        <end position="21"/>
    </location>
</feature>
<evidence type="ECO:0000256" key="1">
    <source>
        <dbReference type="SAM" id="MobiDB-lite"/>
    </source>
</evidence>
<organism evidence="2 3">
    <name type="scientific">Nesidiocoris tenuis</name>
    <dbReference type="NCBI Taxonomy" id="355587"/>
    <lineage>
        <taxon>Eukaryota</taxon>
        <taxon>Metazoa</taxon>
        <taxon>Ecdysozoa</taxon>
        <taxon>Arthropoda</taxon>
        <taxon>Hexapoda</taxon>
        <taxon>Insecta</taxon>
        <taxon>Pterygota</taxon>
        <taxon>Neoptera</taxon>
        <taxon>Paraneoptera</taxon>
        <taxon>Hemiptera</taxon>
        <taxon>Heteroptera</taxon>
        <taxon>Panheteroptera</taxon>
        <taxon>Cimicomorpha</taxon>
        <taxon>Miridae</taxon>
        <taxon>Dicyphina</taxon>
        <taxon>Nesidiocoris</taxon>
    </lineage>
</organism>
<dbReference type="EMBL" id="CADCXU010014503">
    <property type="protein sequence ID" value="CAB0004135.1"/>
    <property type="molecule type" value="Genomic_DNA"/>
</dbReference>
<dbReference type="Proteomes" id="UP000479000">
    <property type="component" value="Unassembled WGS sequence"/>
</dbReference>
<feature type="compositionally biased region" description="Basic and acidic residues" evidence="1">
    <location>
        <begin position="31"/>
        <end position="61"/>
    </location>
</feature>
<dbReference type="AlphaFoldDB" id="A0A6H5GM29"/>
<protein>
    <submittedName>
        <fullName evidence="2">Uncharacterized protein</fullName>
    </submittedName>
</protein>
<feature type="non-terminal residue" evidence="2">
    <location>
        <position position="1"/>
    </location>
</feature>
<evidence type="ECO:0000313" key="2">
    <source>
        <dbReference type="EMBL" id="CAB0004135.1"/>
    </source>
</evidence>
<accession>A0A6H5GM29</accession>
<gene>
    <name evidence="2" type="ORF">NTEN_LOCUS9612</name>
</gene>
<sequence length="61" mass="6708">DATNSVSSARLPQCVSHSDGSCTFLGSLISRSEKREEEKPSNPEQDRANRTTEEAALEKEQ</sequence>